<accession>A0A0C9WN63</accession>
<evidence type="ECO:0000313" key="2">
    <source>
        <dbReference type="EMBL" id="KIJ98824.1"/>
    </source>
</evidence>
<feature type="transmembrane region" description="Helical" evidence="1">
    <location>
        <begin position="104"/>
        <end position="125"/>
    </location>
</feature>
<protein>
    <submittedName>
        <fullName evidence="2">Uncharacterized protein</fullName>
    </submittedName>
</protein>
<keyword evidence="1" id="KW-0812">Transmembrane</keyword>
<gene>
    <name evidence="2" type="ORF">K443DRAFT_193530</name>
</gene>
<feature type="non-terminal residue" evidence="2">
    <location>
        <position position="1"/>
    </location>
</feature>
<dbReference type="EMBL" id="KN838660">
    <property type="protein sequence ID" value="KIJ98824.1"/>
    <property type="molecule type" value="Genomic_DNA"/>
</dbReference>
<sequence>ESFDLKNRQCCLCSSAVNWGPRILSTSKYPLFKPSLRSLIERVFIRSDRCLQSGSFSYCRLDIPTRPPAAARDGNENPRPPSSTSIRYRENGKLLSFKGEELSYWLSNASVLIFVTLFMSLVLLVPTRRAILSKPPVSSGTIIKILKLRRSLDAYIANRLTIKAFRRQTFLLCLPSANPDPATHSKPLYIRIDEETPLF</sequence>
<organism evidence="2 3">
    <name type="scientific">Laccaria amethystina LaAM-08-1</name>
    <dbReference type="NCBI Taxonomy" id="1095629"/>
    <lineage>
        <taxon>Eukaryota</taxon>
        <taxon>Fungi</taxon>
        <taxon>Dikarya</taxon>
        <taxon>Basidiomycota</taxon>
        <taxon>Agaricomycotina</taxon>
        <taxon>Agaricomycetes</taxon>
        <taxon>Agaricomycetidae</taxon>
        <taxon>Agaricales</taxon>
        <taxon>Agaricineae</taxon>
        <taxon>Hydnangiaceae</taxon>
        <taxon>Laccaria</taxon>
    </lineage>
</organism>
<dbReference type="Proteomes" id="UP000054477">
    <property type="component" value="Unassembled WGS sequence"/>
</dbReference>
<evidence type="ECO:0000313" key="3">
    <source>
        <dbReference type="Proteomes" id="UP000054477"/>
    </source>
</evidence>
<keyword evidence="1" id="KW-1133">Transmembrane helix</keyword>
<dbReference type="HOGENOM" id="CLU_1375128_0_0_1"/>
<keyword evidence="1" id="KW-0472">Membrane</keyword>
<reference evidence="3" key="2">
    <citation type="submission" date="2015-01" db="EMBL/GenBank/DDBJ databases">
        <title>Evolutionary Origins and Diversification of the Mycorrhizal Mutualists.</title>
        <authorList>
            <consortium name="DOE Joint Genome Institute"/>
            <consortium name="Mycorrhizal Genomics Consortium"/>
            <person name="Kohler A."/>
            <person name="Kuo A."/>
            <person name="Nagy L.G."/>
            <person name="Floudas D."/>
            <person name="Copeland A."/>
            <person name="Barry K.W."/>
            <person name="Cichocki N."/>
            <person name="Veneault-Fourrey C."/>
            <person name="LaButti K."/>
            <person name="Lindquist E.A."/>
            <person name="Lipzen A."/>
            <person name="Lundell T."/>
            <person name="Morin E."/>
            <person name="Murat C."/>
            <person name="Riley R."/>
            <person name="Ohm R."/>
            <person name="Sun H."/>
            <person name="Tunlid A."/>
            <person name="Henrissat B."/>
            <person name="Grigoriev I.V."/>
            <person name="Hibbett D.S."/>
            <person name="Martin F."/>
        </authorList>
    </citation>
    <scope>NUCLEOTIDE SEQUENCE [LARGE SCALE GENOMIC DNA]</scope>
    <source>
        <strain evidence="3">LaAM-08-1</strain>
    </source>
</reference>
<proteinExistence type="predicted"/>
<keyword evidence="3" id="KW-1185">Reference proteome</keyword>
<dbReference type="AlphaFoldDB" id="A0A0C9WN63"/>
<evidence type="ECO:0000256" key="1">
    <source>
        <dbReference type="SAM" id="Phobius"/>
    </source>
</evidence>
<reference evidence="2 3" key="1">
    <citation type="submission" date="2014-04" db="EMBL/GenBank/DDBJ databases">
        <authorList>
            <consortium name="DOE Joint Genome Institute"/>
            <person name="Kuo A."/>
            <person name="Kohler A."/>
            <person name="Nagy L.G."/>
            <person name="Floudas D."/>
            <person name="Copeland A."/>
            <person name="Barry K.W."/>
            <person name="Cichocki N."/>
            <person name="Veneault-Fourrey C."/>
            <person name="LaButti K."/>
            <person name="Lindquist E.A."/>
            <person name="Lipzen A."/>
            <person name="Lundell T."/>
            <person name="Morin E."/>
            <person name="Murat C."/>
            <person name="Sun H."/>
            <person name="Tunlid A."/>
            <person name="Henrissat B."/>
            <person name="Grigoriev I.V."/>
            <person name="Hibbett D.S."/>
            <person name="Martin F."/>
            <person name="Nordberg H.P."/>
            <person name="Cantor M.N."/>
            <person name="Hua S.X."/>
        </authorList>
    </citation>
    <scope>NUCLEOTIDE SEQUENCE [LARGE SCALE GENOMIC DNA]</scope>
    <source>
        <strain evidence="2 3">LaAM-08-1</strain>
    </source>
</reference>
<name>A0A0C9WN63_9AGAR</name>